<dbReference type="InterPro" id="IPR000073">
    <property type="entry name" value="AB_hydrolase_1"/>
</dbReference>
<protein>
    <submittedName>
        <fullName evidence="5">Putative hydrolase</fullName>
    </submittedName>
</protein>
<proteinExistence type="inferred from homology"/>
<dbReference type="SUPFAM" id="SSF53474">
    <property type="entry name" value="alpha/beta-Hydrolases"/>
    <property type="match status" value="1"/>
</dbReference>
<dbReference type="Proteomes" id="UP000295703">
    <property type="component" value="Unassembled WGS sequence"/>
</dbReference>
<evidence type="ECO:0000256" key="1">
    <source>
        <dbReference type="ARBA" id="ARBA00010088"/>
    </source>
</evidence>
<evidence type="ECO:0000313" key="5">
    <source>
        <dbReference type="EMBL" id="TDZ71943.1"/>
    </source>
</evidence>
<dbReference type="InterPro" id="IPR029058">
    <property type="entry name" value="AB_hydrolase_fold"/>
</dbReference>
<keyword evidence="6" id="KW-1185">Reference proteome</keyword>
<comment type="caution">
    <text evidence="5">The sequence shown here is derived from an EMBL/GenBank/DDBJ whole genome shotgun (WGS) entry which is preliminary data.</text>
</comment>
<dbReference type="Pfam" id="PF00561">
    <property type="entry name" value="Abhydrolase_1"/>
    <property type="match status" value="1"/>
</dbReference>
<dbReference type="InterPro" id="IPR051601">
    <property type="entry name" value="Serine_prot/Carboxylest_S33"/>
</dbReference>
<keyword evidence="2 5" id="KW-0378">Hydrolase</keyword>
<dbReference type="Gene3D" id="3.40.50.1820">
    <property type="entry name" value="alpha/beta hydrolase"/>
    <property type="match status" value="1"/>
</dbReference>
<evidence type="ECO:0000259" key="4">
    <source>
        <dbReference type="Pfam" id="PF08386"/>
    </source>
</evidence>
<dbReference type="GO" id="GO:0016787">
    <property type="term" value="F:hydrolase activity"/>
    <property type="evidence" value="ECO:0007669"/>
    <property type="project" value="UniProtKB-KW"/>
</dbReference>
<evidence type="ECO:0000259" key="3">
    <source>
        <dbReference type="Pfam" id="PF00561"/>
    </source>
</evidence>
<dbReference type="Pfam" id="PF08386">
    <property type="entry name" value="Abhydrolase_4"/>
    <property type="match status" value="1"/>
</dbReference>
<dbReference type="InterPro" id="IPR013595">
    <property type="entry name" value="Pept_S33_TAP-like_C"/>
</dbReference>
<dbReference type="AlphaFoldDB" id="A0A4R8RP47"/>
<dbReference type="EMBL" id="RYZW01000008">
    <property type="protein sequence ID" value="TDZ71943.1"/>
    <property type="molecule type" value="Genomic_DNA"/>
</dbReference>
<dbReference type="PANTHER" id="PTHR43248">
    <property type="entry name" value="2-SUCCINYL-6-HYDROXY-2,4-CYCLOHEXADIENE-1-CARBOXYLATE SYNTHASE"/>
    <property type="match status" value="1"/>
</dbReference>
<evidence type="ECO:0000256" key="2">
    <source>
        <dbReference type="ARBA" id="ARBA00022801"/>
    </source>
</evidence>
<feature type="domain" description="Peptidase S33 tripeptidyl aminopeptidase-like C-terminal" evidence="4">
    <location>
        <begin position="471"/>
        <end position="563"/>
    </location>
</feature>
<name>A0A4R8RP47_COLTR</name>
<feature type="domain" description="AB hydrolase-1" evidence="3">
    <location>
        <begin position="123"/>
        <end position="295"/>
    </location>
</feature>
<accession>A0A4R8RP47</accession>
<sequence length="587" mass="65427">MDGKSLAGFAAVEYGSRPRPKSKAAVVAAALSVLGLLALIRSSFPAPWLGFGYARQHVSQDWSWSNIKPSRTLEWHPCFEDEGFDCARLDLPMDWLDPSDEDKRVVLAIARIRATDRQDYKGPVIFNPGGPGGSGIWSLKHHGGYLQDIVGNNHDIVSFDPRGVGASIPRLECWSPQQREVWSLQDTGLLDAHDGALAEMMARGGAYSQACEKAMKNSGVLEHISTVSSARDMLEIVHQMGYEKLKYWGFSYGTILGGVFAAKWPEKIERLVSDGNVDLREWFNDEHVNFLRDTDKVLDAFYVFCHQAGPDMCAFWAATPGDIEKRLNELLVDVKKLPIVVPADEEKGPDVPVLITYSKVKILLSSILYQPQYQFQRFSRILHALERRDGRPYYEHYNPEKPAPTPVCGPQPISPLEPLPYIFEGTEDAFPVIMCADHPPVHNLTLEEAARQSRQLIELSPATGSLNVPYALTCNQRTTRPKWRFDGPFEGKTNHPILFIANKFDNITPLISARNNSAGFPGSRVLVQNSYGHTSLAAPSACTKHYIHAYFQNGSVPEAGTECEGDSYPFGENVDSEIRMFQPIAHL</sequence>
<evidence type="ECO:0000313" key="6">
    <source>
        <dbReference type="Proteomes" id="UP000295703"/>
    </source>
</evidence>
<reference evidence="5 6" key="1">
    <citation type="submission" date="2018-12" db="EMBL/GenBank/DDBJ databases">
        <title>Genome sequence and assembly of Colletotrichum trifolii.</title>
        <authorList>
            <person name="Gan P."/>
            <person name="Shirasu K."/>
        </authorList>
    </citation>
    <scope>NUCLEOTIDE SEQUENCE [LARGE SCALE GENOMIC DNA]</scope>
    <source>
        <strain evidence="5 6">543-2</strain>
    </source>
</reference>
<gene>
    <name evidence="5" type="ORF">CTRI78_v001574</name>
</gene>
<comment type="similarity">
    <text evidence="1">Belongs to the peptidase S33 family.</text>
</comment>
<dbReference type="STRING" id="5466.A0A4R8RP47"/>
<dbReference type="PANTHER" id="PTHR43248:SF25">
    <property type="entry name" value="AB HYDROLASE-1 DOMAIN-CONTAINING PROTEIN-RELATED"/>
    <property type="match status" value="1"/>
</dbReference>
<organism evidence="5 6">
    <name type="scientific">Colletotrichum trifolii</name>
    <dbReference type="NCBI Taxonomy" id="5466"/>
    <lineage>
        <taxon>Eukaryota</taxon>
        <taxon>Fungi</taxon>
        <taxon>Dikarya</taxon>
        <taxon>Ascomycota</taxon>
        <taxon>Pezizomycotina</taxon>
        <taxon>Sordariomycetes</taxon>
        <taxon>Hypocreomycetidae</taxon>
        <taxon>Glomerellales</taxon>
        <taxon>Glomerellaceae</taxon>
        <taxon>Colletotrichum</taxon>
        <taxon>Colletotrichum orbiculare species complex</taxon>
    </lineage>
</organism>